<gene>
    <name evidence="2" type="ordered locus">Nitsa_0132</name>
</gene>
<dbReference type="GO" id="GO:0005886">
    <property type="term" value="C:plasma membrane"/>
    <property type="evidence" value="ECO:0007669"/>
    <property type="project" value="TreeGrafter"/>
</dbReference>
<feature type="domain" description="Hemerythrin-like" evidence="1">
    <location>
        <begin position="4"/>
        <end position="125"/>
    </location>
</feature>
<dbReference type="HOGENOM" id="CLU_127112_0_0_7"/>
<dbReference type="Gene3D" id="1.20.120.520">
    <property type="entry name" value="nmb1532 protein domain like"/>
    <property type="match status" value="1"/>
</dbReference>
<reference evidence="2 3" key="1">
    <citation type="journal article" date="2011" name="Stand. Genomic Sci.">
        <title>Complete genome sequence of Nitratifractor salsuginis type strain (E9I37-1).</title>
        <authorList>
            <person name="Anderson I."/>
            <person name="Sikorski J."/>
            <person name="Zeytun A."/>
            <person name="Nolan M."/>
            <person name="Lapidus A."/>
            <person name="Lucas S."/>
            <person name="Hammon N."/>
            <person name="Deshpande S."/>
            <person name="Cheng J.F."/>
            <person name="Tapia R."/>
            <person name="Han C."/>
            <person name="Goodwin L."/>
            <person name="Pitluck S."/>
            <person name="Liolios K."/>
            <person name="Pagani I."/>
            <person name="Ivanova N."/>
            <person name="Huntemann M."/>
            <person name="Mavromatis K."/>
            <person name="Ovchinikova G."/>
            <person name="Pati A."/>
            <person name="Chen A."/>
            <person name="Palaniappan K."/>
            <person name="Land M."/>
            <person name="Hauser L."/>
            <person name="Brambilla E.M."/>
            <person name="Ngatchou-Djao O.D."/>
            <person name="Rohde M."/>
            <person name="Tindall B.J."/>
            <person name="Goker M."/>
            <person name="Detter J.C."/>
            <person name="Woyke T."/>
            <person name="Bristow J."/>
            <person name="Eisen J.A."/>
            <person name="Markowitz V."/>
            <person name="Hugenholtz P."/>
            <person name="Klenk H.P."/>
            <person name="Kyrpides N.C."/>
        </authorList>
    </citation>
    <scope>NUCLEOTIDE SEQUENCE [LARGE SCALE GENOMIC DNA]</scope>
    <source>
        <strain evidence="3">DSM 16511 / JCM 12458 / E9I37-1</strain>
    </source>
</reference>
<protein>
    <submittedName>
        <fullName evidence="2">Hemerythrin HHE cation binding domain protein</fullName>
    </submittedName>
</protein>
<dbReference type="RefSeq" id="WP_013553102.1">
    <property type="nucleotide sequence ID" value="NC_014935.1"/>
</dbReference>
<evidence type="ECO:0000313" key="3">
    <source>
        <dbReference type="Proteomes" id="UP000008633"/>
    </source>
</evidence>
<dbReference type="AlphaFoldDB" id="E6WYN4"/>
<evidence type="ECO:0000313" key="2">
    <source>
        <dbReference type="EMBL" id="ADV45405.1"/>
    </source>
</evidence>
<organism evidence="2 3">
    <name type="scientific">Nitratifractor salsuginis (strain DSM 16511 / JCM 12458 / E9I37-1)</name>
    <dbReference type="NCBI Taxonomy" id="749222"/>
    <lineage>
        <taxon>Bacteria</taxon>
        <taxon>Pseudomonadati</taxon>
        <taxon>Campylobacterota</taxon>
        <taxon>Epsilonproteobacteria</taxon>
        <taxon>Campylobacterales</taxon>
        <taxon>Sulfurovaceae</taxon>
        <taxon>Nitratifractor</taxon>
    </lineage>
</organism>
<dbReference type="STRING" id="749222.Nitsa_0132"/>
<dbReference type="PANTHER" id="PTHR39966:SF3">
    <property type="entry name" value="DUF438 DOMAIN-CONTAINING PROTEIN"/>
    <property type="match status" value="1"/>
</dbReference>
<reference evidence="3" key="2">
    <citation type="submission" date="2011-01" db="EMBL/GenBank/DDBJ databases">
        <title>The complete genome of Nitratifractor salsuginis DSM 16511.</title>
        <authorList>
            <consortium name="US DOE Joint Genome Institute (JGI-PGF)"/>
            <person name="Lucas S."/>
            <person name="Copeland A."/>
            <person name="Lapidus A."/>
            <person name="Bruce D."/>
            <person name="Goodwin L."/>
            <person name="Pitluck S."/>
            <person name="Kyrpides N."/>
            <person name="Mavromatis K."/>
            <person name="Ivanova N."/>
            <person name="Mikhailova N."/>
            <person name="Zeytun A."/>
            <person name="Detter J.C."/>
            <person name="Tapia R."/>
            <person name="Han C."/>
            <person name="Land M."/>
            <person name="Hauser L."/>
            <person name="Markowitz V."/>
            <person name="Cheng J.-F."/>
            <person name="Hugenholtz P."/>
            <person name="Woyke T."/>
            <person name="Wu D."/>
            <person name="Tindall B."/>
            <person name="Schuetze A."/>
            <person name="Brambilla E."/>
            <person name="Klenk H.-P."/>
            <person name="Eisen J.A."/>
        </authorList>
    </citation>
    <scope>NUCLEOTIDE SEQUENCE [LARGE SCALE GENOMIC DNA]</scope>
    <source>
        <strain evidence="3">DSM 16511 / JCM 12458 / E9I37-1</strain>
    </source>
</reference>
<name>E6WYN4_NITSE</name>
<dbReference type="EMBL" id="CP002452">
    <property type="protein sequence ID" value="ADV45405.1"/>
    <property type="molecule type" value="Genomic_DNA"/>
</dbReference>
<dbReference type="Proteomes" id="UP000008633">
    <property type="component" value="Chromosome"/>
</dbReference>
<evidence type="ECO:0000259" key="1">
    <source>
        <dbReference type="Pfam" id="PF01814"/>
    </source>
</evidence>
<dbReference type="Pfam" id="PF01814">
    <property type="entry name" value="Hemerythrin"/>
    <property type="match status" value="1"/>
</dbReference>
<dbReference type="PANTHER" id="PTHR39966">
    <property type="entry name" value="BLL2471 PROTEIN-RELATED"/>
    <property type="match status" value="1"/>
</dbReference>
<dbReference type="KEGG" id="nsa:Nitsa_0132"/>
<sequence>MQISNYMTHEHRACDTIFAEAEKAVAAGDWAEAEQKLLQFANETLTHFKKEEEELFPAFEAKTGSTEGPTQVMRFEHEQVRGLLGKMGEAVEKQERDTYLSLAESMMILLQQHNMKEEQMLYAMCDRVLPPEDKGQIIEAMEKVEL</sequence>
<dbReference type="OrthoDB" id="9792554at2"/>
<accession>E6WYN4</accession>
<dbReference type="eggNOG" id="COG3945">
    <property type="taxonomic scope" value="Bacteria"/>
</dbReference>
<keyword evidence="3" id="KW-1185">Reference proteome</keyword>
<dbReference type="InterPro" id="IPR012312">
    <property type="entry name" value="Hemerythrin-like"/>
</dbReference>
<proteinExistence type="predicted"/>